<comment type="function">
    <text evidence="9">May be involved in calcium-dependent ubiquitination and subsequent proteasomal degradation of target proteins. Probably serves as a molecular bridge in ubiquitin E3 complexes. Participates in the ubiquitin-mediated degradation of beta-catenin (CTNNB1).</text>
</comment>
<proteinExistence type="predicted"/>
<dbReference type="InterPro" id="IPR052289">
    <property type="entry name" value="Calcyclin-binding_UBL-bridge"/>
</dbReference>
<evidence type="ECO:0000256" key="5">
    <source>
        <dbReference type="ARBA" id="ARBA00022553"/>
    </source>
</evidence>
<evidence type="ECO:0000256" key="3">
    <source>
        <dbReference type="ARBA" id="ARBA00015702"/>
    </source>
</evidence>
<dbReference type="Gene3D" id="2.60.40.790">
    <property type="match status" value="1"/>
</dbReference>
<dbReference type="Pfam" id="PF04969">
    <property type="entry name" value="CS"/>
    <property type="match status" value="1"/>
</dbReference>
<evidence type="ECO:0000256" key="8">
    <source>
        <dbReference type="ARBA" id="ARBA00023242"/>
    </source>
</evidence>
<dbReference type="GO" id="GO:0005634">
    <property type="term" value="C:nucleus"/>
    <property type="evidence" value="ECO:0007669"/>
    <property type="project" value="UniProtKB-SubCell"/>
</dbReference>
<dbReference type="SUPFAM" id="SSF140106">
    <property type="entry name" value="Calcyclin-binding protein-like"/>
    <property type="match status" value="1"/>
</dbReference>
<keyword evidence="8" id="KW-0539">Nucleus</keyword>
<feature type="coiled-coil region" evidence="10">
    <location>
        <begin position="31"/>
        <end position="74"/>
    </location>
</feature>
<evidence type="ECO:0000256" key="4">
    <source>
        <dbReference type="ARBA" id="ARBA00022490"/>
    </source>
</evidence>
<evidence type="ECO:0000256" key="6">
    <source>
        <dbReference type="ARBA" id="ARBA00022786"/>
    </source>
</evidence>
<dbReference type="Gene3D" id="4.10.860.10">
    <property type="entry name" value="UVR domain"/>
    <property type="match status" value="1"/>
</dbReference>
<dbReference type="InterPro" id="IPR037201">
    <property type="entry name" value="CacyBP_N"/>
</dbReference>
<dbReference type="InterPro" id="IPR008978">
    <property type="entry name" value="HSP20-like_chaperone"/>
</dbReference>
<evidence type="ECO:0000256" key="7">
    <source>
        <dbReference type="ARBA" id="ARBA00022990"/>
    </source>
</evidence>
<keyword evidence="10" id="KW-0175">Coiled coil</keyword>
<evidence type="ECO:0000313" key="14">
    <source>
        <dbReference type="Proteomes" id="UP000694388"/>
    </source>
</evidence>
<dbReference type="GO" id="GO:0005737">
    <property type="term" value="C:cytoplasm"/>
    <property type="evidence" value="ECO:0007669"/>
    <property type="project" value="UniProtKB-SubCell"/>
</dbReference>
<dbReference type="GO" id="GO:0031625">
    <property type="term" value="F:ubiquitin protein ligase binding"/>
    <property type="evidence" value="ECO:0007669"/>
    <property type="project" value="InterPro"/>
</dbReference>
<dbReference type="FunFam" id="2.60.40.790:FF:000006">
    <property type="entry name" value="calcyclin-binding protein-like"/>
    <property type="match status" value="1"/>
</dbReference>
<sequence>QYHLAWLCCVDACSQTLVARYLHRWNTCSGYAKIQKDLAEVKELLSLVKRERPRRLLQTEQAKLDTELQALQAKKSSLPSQDESKHSGQSHIPGTFTVKLTSYGWDQSENFVKIYVSLQGVQNISAENIIVEFKERSVNLLVTNLEGKNHSLNIIDLLHPIDPARSSKKVKADMVLVLCRKKESSTWRYLTSVEHKAQDKPTPKYDDTVDPGEGLMDMMRKLYEEGDDDMKRTISKAWVESREKQARGDF</sequence>
<dbReference type="GO" id="GO:0007507">
    <property type="term" value="P:heart development"/>
    <property type="evidence" value="ECO:0007669"/>
    <property type="project" value="TreeGrafter"/>
</dbReference>
<dbReference type="InterPro" id="IPR015120">
    <property type="entry name" value="Siah-Interact_N"/>
</dbReference>
<dbReference type="PROSITE" id="PS51048">
    <property type="entry name" value="SGS"/>
    <property type="match status" value="1"/>
</dbReference>
<keyword evidence="5" id="KW-0597">Phosphoprotein</keyword>
<keyword evidence="4" id="KW-0963">Cytoplasm</keyword>
<keyword evidence="14" id="KW-1185">Reference proteome</keyword>
<dbReference type="InterPro" id="IPR037893">
    <property type="entry name" value="CS_CacyBP"/>
</dbReference>
<keyword evidence="7" id="KW-0007">Acetylation</keyword>
<dbReference type="Pfam" id="PF09032">
    <property type="entry name" value="Siah-Interact_N"/>
    <property type="match status" value="1"/>
</dbReference>
<dbReference type="PANTHER" id="PTHR13164">
    <property type="entry name" value="CALICYLIN BINDING PROTEIN"/>
    <property type="match status" value="1"/>
</dbReference>
<dbReference type="SUPFAM" id="SSF49764">
    <property type="entry name" value="HSP20-like chaperones"/>
    <property type="match status" value="1"/>
</dbReference>
<dbReference type="AlphaFoldDB" id="A0A8C4R1Y0"/>
<evidence type="ECO:0000256" key="2">
    <source>
        <dbReference type="ARBA" id="ARBA00004496"/>
    </source>
</evidence>
<dbReference type="InterPro" id="IPR007699">
    <property type="entry name" value="SGS_dom"/>
</dbReference>
<reference evidence="13" key="1">
    <citation type="submission" date="2025-08" db="UniProtKB">
        <authorList>
            <consortium name="Ensembl"/>
        </authorList>
    </citation>
    <scope>IDENTIFICATION</scope>
</reference>
<comment type="subcellular location">
    <subcellularLocation>
        <location evidence="2">Cytoplasm</location>
    </subcellularLocation>
    <subcellularLocation>
        <location evidence="1">Nucleus</location>
    </subcellularLocation>
</comment>
<protein>
    <recommendedName>
        <fullName evidence="3">Calcyclin-binding protein</fullName>
    </recommendedName>
</protein>
<evidence type="ECO:0000313" key="13">
    <source>
        <dbReference type="Ensembl" id="ENSEBUP00000024050.1"/>
    </source>
</evidence>
<dbReference type="GeneTree" id="ENSGT00390000016470"/>
<feature type="domain" description="SGS" evidence="11">
    <location>
        <begin position="176"/>
        <end position="250"/>
    </location>
</feature>
<evidence type="ECO:0000256" key="9">
    <source>
        <dbReference type="ARBA" id="ARBA00025145"/>
    </source>
</evidence>
<dbReference type="CDD" id="cd06468">
    <property type="entry name" value="p23_CacyBP"/>
    <property type="match status" value="1"/>
</dbReference>
<keyword evidence="6" id="KW-0833">Ubl conjugation pathway</keyword>
<evidence type="ECO:0000256" key="1">
    <source>
        <dbReference type="ARBA" id="ARBA00004123"/>
    </source>
</evidence>
<reference evidence="13" key="2">
    <citation type="submission" date="2025-09" db="UniProtKB">
        <authorList>
            <consortium name="Ensembl"/>
        </authorList>
    </citation>
    <scope>IDENTIFICATION</scope>
</reference>
<organism evidence="13 14">
    <name type="scientific">Eptatretus burgeri</name>
    <name type="common">Inshore hagfish</name>
    <dbReference type="NCBI Taxonomy" id="7764"/>
    <lineage>
        <taxon>Eukaryota</taxon>
        <taxon>Metazoa</taxon>
        <taxon>Chordata</taxon>
        <taxon>Craniata</taxon>
        <taxon>Vertebrata</taxon>
        <taxon>Cyclostomata</taxon>
        <taxon>Myxini</taxon>
        <taxon>Myxiniformes</taxon>
        <taxon>Myxinidae</taxon>
        <taxon>Eptatretinae</taxon>
        <taxon>Eptatretus</taxon>
    </lineage>
</organism>
<dbReference type="InterPro" id="IPR007052">
    <property type="entry name" value="CS_dom"/>
</dbReference>
<dbReference type="GO" id="GO:0044548">
    <property type="term" value="F:S100 protein binding"/>
    <property type="evidence" value="ECO:0007669"/>
    <property type="project" value="InterPro"/>
</dbReference>
<dbReference type="Ensembl" id="ENSEBUT00000024627.1">
    <property type="protein sequence ID" value="ENSEBUP00000024050.1"/>
    <property type="gene ID" value="ENSEBUG00000014809.1"/>
</dbReference>
<evidence type="ECO:0000256" key="10">
    <source>
        <dbReference type="SAM" id="Coils"/>
    </source>
</evidence>
<dbReference type="GO" id="GO:0015631">
    <property type="term" value="F:tubulin binding"/>
    <property type="evidence" value="ECO:0007669"/>
    <property type="project" value="InterPro"/>
</dbReference>
<dbReference type="PROSITE" id="PS51203">
    <property type="entry name" value="CS"/>
    <property type="match status" value="1"/>
</dbReference>
<name>A0A8C4R1Y0_EPTBU</name>
<evidence type="ECO:0000259" key="12">
    <source>
        <dbReference type="PROSITE" id="PS51203"/>
    </source>
</evidence>
<accession>A0A8C4R1Y0</accession>
<dbReference type="Proteomes" id="UP000694388">
    <property type="component" value="Unplaced"/>
</dbReference>
<evidence type="ECO:0000259" key="11">
    <source>
        <dbReference type="PROSITE" id="PS51048"/>
    </source>
</evidence>
<dbReference type="PANTHER" id="PTHR13164:SF3">
    <property type="entry name" value="CALCYCLIN-BINDING PROTEIN"/>
    <property type="match status" value="1"/>
</dbReference>
<feature type="domain" description="CS" evidence="12">
    <location>
        <begin position="98"/>
        <end position="191"/>
    </location>
</feature>